<name>A0A0F5PPP0_9THEO</name>
<evidence type="ECO:0000313" key="1">
    <source>
        <dbReference type="EMBL" id="KKC30550.1"/>
    </source>
</evidence>
<dbReference type="EMBL" id="ABXP02000030">
    <property type="protein sequence ID" value="KKC30550.1"/>
    <property type="molecule type" value="Genomic_DNA"/>
</dbReference>
<reference evidence="1 2" key="2">
    <citation type="journal article" date="2015" name="BMC Genomics">
        <title>Analysis of three genomes within the thermophilic bacterial species Caldanaerobacter subterraneus with a focus on carbon monoxide dehydrogenase evolution and hydrolase diversity.</title>
        <authorList>
            <person name="Sant'Anna F.H."/>
            <person name="Lebedinsky A.V."/>
            <person name="Sokolova T.G."/>
            <person name="Robb F.T."/>
            <person name="Gonzalez J.M."/>
        </authorList>
    </citation>
    <scope>NUCLEOTIDE SEQUENCE [LARGE SCALE GENOMIC DNA]</scope>
    <source>
        <strain evidence="1 2">DSM 12653</strain>
    </source>
</reference>
<dbReference type="Proteomes" id="UP000010146">
    <property type="component" value="Unassembled WGS sequence"/>
</dbReference>
<proteinExistence type="predicted"/>
<protein>
    <recommendedName>
        <fullName evidence="3">Transposase</fullName>
    </recommendedName>
</protein>
<organism evidence="1 2">
    <name type="scientific">Caldanaerobacter subterraneus subsp. pacificus DSM 12653</name>
    <dbReference type="NCBI Taxonomy" id="391606"/>
    <lineage>
        <taxon>Bacteria</taxon>
        <taxon>Bacillati</taxon>
        <taxon>Bacillota</taxon>
        <taxon>Clostridia</taxon>
        <taxon>Thermoanaerobacterales</taxon>
        <taxon>Thermoanaerobacteraceae</taxon>
        <taxon>Caldanaerobacter</taxon>
    </lineage>
</organism>
<accession>A0A0F5PPP0</accession>
<comment type="caution">
    <text evidence="1">The sequence shown here is derived from an EMBL/GenBank/DDBJ whole genome shotgun (WGS) entry which is preliminary data.</text>
</comment>
<reference evidence="2" key="3">
    <citation type="submission" date="2015-02" db="EMBL/GenBank/DDBJ databases">
        <title>Genome analysis of three genomes within the thermophilic hydrogenogenic bacterial species Caldanaerobacter subterraneus.</title>
        <authorList>
            <person name="Sant'Anna F.H."/>
            <person name="Lebedinsky A."/>
            <person name="Sokolova T."/>
            <person name="Robb F.T."/>
            <person name="Gonzalez J.M."/>
        </authorList>
    </citation>
    <scope>NUCLEOTIDE SEQUENCE [LARGE SCALE GENOMIC DNA]</scope>
    <source>
        <strain evidence="2">DSM 12653</strain>
    </source>
</reference>
<gene>
    <name evidence="1" type="ORF">CDSM653_00405</name>
</gene>
<reference evidence="1 2" key="1">
    <citation type="submission" date="2008-07" db="EMBL/GenBank/DDBJ databases">
        <authorList>
            <person name="Gonzalez J."/>
            <person name="Sokolova T."/>
            <person name="Ferriera S."/>
            <person name="Johnson J."/>
            <person name="Kravitz S."/>
            <person name="Beeson K."/>
            <person name="Sutton G."/>
            <person name="Rogers Y.-H."/>
            <person name="Friedman R."/>
            <person name="Frazier M."/>
            <person name="Venter J.C."/>
        </authorList>
    </citation>
    <scope>NUCLEOTIDE SEQUENCE [LARGE SCALE GENOMIC DNA]</scope>
    <source>
        <strain evidence="1 2">DSM 12653</strain>
    </source>
</reference>
<sequence length="36" mass="4655">MEQDEKWASGRKYLDMTEYFEWQKEISKKRRIRLFQ</sequence>
<dbReference type="AlphaFoldDB" id="A0A0F5PPP0"/>
<evidence type="ECO:0000313" key="2">
    <source>
        <dbReference type="Proteomes" id="UP000010146"/>
    </source>
</evidence>
<evidence type="ECO:0008006" key="3">
    <source>
        <dbReference type="Google" id="ProtNLM"/>
    </source>
</evidence>